<keyword evidence="3" id="KW-0963">Cytoplasm</keyword>
<dbReference type="Gene3D" id="3.40.718.10">
    <property type="entry name" value="Isopropylmalate Dehydrogenase"/>
    <property type="match status" value="1"/>
</dbReference>
<dbReference type="InterPro" id="IPR003664">
    <property type="entry name" value="FA_synthesis"/>
</dbReference>
<gene>
    <name evidence="11" type="ORF">LCGC14_0962400</name>
</gene>
<keyword evidence="6" id="KW-0443">Lipid metabolism</keyword>
<evidence type="ECO:0000256" key="1">
    <source>
        <dbReference type="ARBA" id="ARBA00001232"/>
    </source>
</evidence>
<dbReference type="SUPFAM" id="SSF53659">
    <property type="entry name" value="Isocitrate/Isopropylmalate dehydrogenase-like"/>
    <property type="match status" value="1"/>
</dbReference>
<evidence type="ECO:0000256" key="9">
    <source>
        <dbReference type="ARBA" id="ARBA00024069"/>
    </source>
</evidence>
<organism evidence="11">
    <name type="scientific">marine sediment metagenome</name>
    <dbReference type="NCBI Taxonomy" id="412755"/>
    <lineage>
        <taxon>unclassified sequences</taxon>
        <taxon>metagenomes</taxon>
        <taxon>ecological metagenomes</taxon>
    </lineage>
</organism>
<protein>
    <recommendedName>
        <fullName evidence="9">phosphate acyltransferase</fullName>
        <ecNumber evidence="9">2.3.1.274</ecNumber>
    </recommendedName>
</protein>
<dbReference type="PANTHER" id="PTHR30100">
    <property type="entry name" value="FATTY ACID/PHOSPHOLIPID SYNTHESIS PROTEIN PLSX"/>
    <property type="match status" value="1"/>
</dbReference>
<reference evidence="11" key="1">
    <citation type="journal article" date="2015" name="Nature">
        <title>Complex archaea that bridge the gap between prokaryotes and eukaryotes.</title>
        <authorList>
            <person name="Spang A."/>
            <person name="Saw J.H."/>
            <person name="Jorgensen S.L."/>
            <person name="Zaremba-Niedzwiedzka K."/>
            <person name="Martijn J."/>
            <person name="Lind A.E."/>
            <person name="van Eijk R."/>
            <person name="Schleper C."/>
            <person name="Guy L."/>
            <person name="Ettema T.J."/>
        </authorList>
    </citation>
    <scope>NUCLEOTIDE SEQUENCE</scope>
</reference>
<dbReference type="EC" id="2.3.1.274" evidence="9"/>
<dbReference type="GO" id="GO:0043811">
    <property type="term" value="F:phosphate:acyl-[acyl carrier protein] acyltransferase activity"/>
    <property type="evidence" value="ECO:0007669"/>
    <property type="project" value="UniProtKB-EC"/>
</dbReference>
<comment type="subunit">
    <text evidence="10">Homodimer. Probably interacts with PlsY.</text>
</comment>
<keyword evidence="7" id="KW-0594">Phospholipid biosynthesis</keyword>
<name>A0A0F9P0B9_9ZZZZ</name>
<evidence type="ECO:0000256" key="4">
    <source>
        <dbReference type="ARBA" id="ARBA00022516"/>
    </source>
</evidence>
<keyword evidence="8" id="KW-1208">Phospholipid metabolism</keyword>
<dbReference type="GO" id="GO:0008654">
    <property type="term" value="P:phospholipid biosynthetic process"/>
    <property type="evidence" value="ECO:0007669"/>
    <property type="project" value="UniProtKB-KW"/>
</dbReference>
<dbReference type="InterPro" id="IPR012281">
    <property type="entry name" value="Phospholipid_synth_PlsX-like"/>
</dbReference>
<comment type="subcellular location">
    <subcellularLocation>
        <location evidence="2">Cytoplasm</location>
    </subcellularLocation>
</comment>
<dbReference type="Pfam" id="PF02504">
    <property type="entry name" value="FA_synthesis"/>
    <property type="match status" value="1"/>
</dbReference>
<sequence length="76" mass="8343">LRPIIKKLYKRVNPDQYNGASLVGLRGIVVKSHGNASAKAFQAAIDEAVKEVERQLPDKIAAIFENTHSKDTAVNQ</sequence>
<evidence type="ECO:0000256" key="2">
    <source>
        <dbReference type="ARBA" id="ARBA00004496"/>
    </source>
</evidence>
<comment type="caution">
    <text evidence="11">The sequence shown here is derived from an EMBL/GenBank/DDBJ whole genome shotgun (WGS) entry which is preliminary data.</text>
</comment>
<dbReference type="EMBL" id="LAZR01003489">
    <property type="protein sequence ID" value="KKN17787.1"/>
    <property type="molecule type" value="Genomic_DNA"/>
</dbReference>
<proteinExistence type="predicted"/>
<dbReference type="GO" id="GO:0006633">
    <property type="term" value="P:fatty acid biosynthetic process"/>
    <property type="evidence" value="ECO:0007669"/>
    <property type="project" value="InterPro"/>
</dbReference>
<evidence type="ECO:0000256" key="8">
    <source>
        <dbReference type="ARBA" id="ARBA00023264"/>
    </source>
</evidence>
<keyword evidence="4" id="KW-0444">Lipid biosynthesis</keyword>
<dbReference type="PANTHER" id="PTHR30100:SF1">
    <property type="entry name" value="PHOSPHATE ACYLTRANSFERASE"/>
    <property type="match status" value="1"/>
</dbReference>
<dbReference type="AlphaFoldDB" id="A0A0F9P0B9"/>
<evidence type="ECO:0000256" key="3">
    <source>
        <dbReference type="ARBA" id="ARBA00022490"/>
    </source>
</evidence>
<evidence type="ECO:0000256" key="6">
    <source>
        <dbReference type="ARBA" id="ARBA00023098"/>
    </source>
</evidence>
<comment type="catalytic activity">
    <reaction evidence="1">
        <text>a fatty acyl-[ACP] + phosphate = an acyl phosphate + holo-[ACP]</text>
        <dbReference type="Rhea" id="RHEA:42292"/>
        <dbReference type="Rhea" id="RHEA-COMP:9685"/>
        <dbReference type="Rhea" id="RHEA-COMP:14125"/>
        <dbReference type="ChEBI" id="CHEBI:43474"/>
        <dbReference type="ChEBI" id="CHEBI:59918"/>
        <dbReference type="ChEBI" id="CHEBI:64479"/>
        <dbReference type="ChEBI" id="CHEBI:138651"/>
        <dbReference type="EC" id="2.3.1.274"/>
    </reaction>
</comment>
<evidence type="ECO:0000256" key="7">
    <source>
        <dbReference type="ARBA" id="ARBA00023209"/>
    </source>
</evidence>
<keyword evidence="5" id="KW-0808">Transferase</keyword>
<accession>A0A0F9P0B9</accession>
<evidence type="ECO:0000256" key="10">
    <source>
        <dbReference type="ARBA" id="ARBA00046608"/>
    </source>
</evidence>
<dbReference type="GO" id="GO:0005737">
    <property type="term" value="C:cytoplasm"/>
    <property type="evidence" value="ECO:0007669"/>
    <property type="project" value="UniProtKB-SubCell"/>
</dbReference>
<evidence type="ECO:0000256" key="5">
    <source>
        <dbReference type="ARBA" id="ARBA00022679"/>
    </source>
</evidence>
<feature type="non-terminal residue" evidence="11">
    <location>
        <position position="1"/>
    </location>
</feature>
<evidence type="ECO:0000313" key="11">
    <source>
        <dbReference type="EMBL" id="KKN17787.1"/>
    </source>
</evidence>